<protein>
    <submittedName>
        <fullName evidence="3">Cellulose synthase/poly-beta-1,6-N-acetylglucosamine synthase-like glycosyltransferase</fullName>
    </submittedName>
</protein>
<dbReference type="EMBL" id="PGFB01000003">
    <property type="protein sequence ID" value="PJJ62337.1"/>
    <property type="molecule type" value="Genomic_DNA"/>
</dbReference>
<proteinExistence type="predicted"/>
<dbReference type="Pfam" id="PF13641">
    <property type="entry name" value="Glyco_tranf_2_3"/>
    <property type="match status" value="1"/>
</dbReference>
<feature type="transmembrane region" description="Helical" evidence="2">
    <location>
        <begin position="396"/>
        <end position="419"/>
    </location>
</feature>
<feature type="transmembrane region" description="Helical" evidence="2">
    <location>
        <begin position="53"/>
        <end position="77"/>
    </location>
</feature>
<accession>A0A2M9BWK3</accession>
<dbReference type="Proteomes" id="UP000230161">
    <property type="component" value="Unassembled WGS sequence"/>
</dbReference>
<comment type="caution">
    <text evidence="3">The sequence shown here is derived from an EMBL/GenBank/DDBJ whole genome shotgun (WGS) entry which is preliminary data.</text>
</comment>
<dbReference type="GO" id="GO:0016740">
    <property type="term" value="F:transferase activity"/>
    <property type="evidence" value="ECO:0007669"/>
    <property type="project" value="UniProtKB-KW"/>
</dbReference>
<keyword evidence="2" id="KW-0472">Membrane</keyword>
<dbReference type="PANTHER" id="PTHR43630:SF2">
    <property type="entry name" value="GLYCOSYLTRANSFERASE"/>
    <property type="match status" value="1"/>
</dbReference>
<dbReference type="InterPro" id="IPR029044">
    <property type="entry name" value="Nucleotide-diphossugar_trans"/>
</dbReference>
<feature type="transmembrane region" description="Helical" evidence="2">
    <location>
        <begin position="345"/>
        <end position="376"/>
    </location>
</feature>
<keyword evidence="3" id="KW-0808">Transferase</keyword>
<dbReference type="PANTHER" id="PTHR43630">
    <property type="entry name" value="POLY-BETA-1,6-N-ACETYL-D-GLUCOSAMINE SYNTHASE"/>
    <property type="match status" value="1"/>
</dbReference>
<organism evidence="3 4">
    <name type="scientific">Compostimonas suwonensis</name>
    <dbReference type="NCBI Taxonomy" id="1048394"/>
    <lineage>
        <taxon>Bacteria</taxon>
        <taxon>Bacillati</taxon>
        <taxon>Actinomycetota</taxon>
        <taxon>Actinomycetes</taxon>
        <taxon>Micrococcales</taxon>
        <taxon>Microbacteriaceae</taxon>
        <taxon>Compostimonas</taxon>
    </lineage>
</organism>
<dbReference type="Gene3D" id="3.90.550.10">
    <property type="entry name" value="Spore Coat Polysaccharide Biosynthesis Protein SpsA, Chain A"/>
    <property type="match status" value="1"/>
</dbReference>
<gene>
    <name evidence="3" type="ORF">CLV54_2137</name>
</gene>
<evidence type="ECO:0000256" key="1">
    <source>
        <dbReference type="SAM" id="MobiDB-lite"/>
    </source>
</evidence>
<keyword evidence="4" id="KW-1185">Reference proteome</keyword>
<evidence type="ECO:0000313" key="4">
    <source>
        <dbReference type="Proteomes" id="UP000230161"/>
    </source>
</evidence>
<dbReference type="SUPFAM" id="SSF53448">
    <property type="entry name" value="Nucleotide-diphospho-sugar transferases"/>
    <property type="match status" value="1"/>
</dbReference>
<name>A0A2M9BWK3_9MICO</name>
<dbReference type="OrthoDB" id="9797391at2"/>
<dbReference type="CDD" id="cd06423">
    <property type="entry name" value="CESA_like"/>
    <property type="match status" value="1"/>
</dbReference>
<evidence type="ECO:0000256" key="2">
    <source>
        <dbReference type="SAM" id="Phobius"/>
    </source>
</evidence>
<evidence type="ECO:0000313" key="3">
    <source>
        <dbReference type="EMBL" id="PJJ62337.1"/>
    </source>
</evidence>
<keyword evidence="2" id="KW-0812">Transmembrane</keyword>
<reference evidence="3 4" key="1">
    <citation type="submission" date="2017-11" db="EMBL/GenBank/DDBJ databases">
        <title>Genomic Encyclopedia of Archaeal and Bacterial Type Strains, Phase II (KMG-II): From Individual Species to Whole Genera.</title>
        <authorList>
            <person name="Goeker M."/>
        </authorList>
    </citation>
    <scope>NUCLEOTIDE SEQUENCE [LARGE SCALE GENOMIC DNA]</scope>
    <source>
        <strain evidence="3 4">DSM 25625</strain>
    </source>
</reference>
<keyword evidence="2" id="KW-1133">Transmembrane helix</keyword>
<feature type="region of interest" description="Disordered" evidence="1">
    <location>
        <begin position="1"/>
        <end position="26"/>
    </location>
</feature>
<sequence length="472" mass="51527">MRFAPERPLGRAVSTHPRAGDSAGNQARVCGFPRAHTVRAERRPFSVRNVQTFLTFLLVVVLVLGVNTILWSSVGVVRLIRARMSRDLPPSAPIPLRTDVAVMIAAKDEALVISETLRSARRQLPAANLFVVSDGSTDDTAAIARLFGASVLELSPNRGKAGAIIAGLEHFEIARRFPLVLLLDADTQLAPDYFDTGLPLFDSPEVVAVAGFASTTDEPRDQTLVGKILGAYRQRAYIAVQYLHKFGQAARAVNAISIVPGFASMYRTGILAHIDIAADGLTIEDYNMTFEVHAKRLGRIAFRPGAAVAYTQDPETVHDYVKQLRRWNLGFWQTVQRHGFHLRTFWVALTLLIVELVTSSLLMILFLPILIVLLSSTVVGGSAIDPGGVTLVFADVVPPGLLVLGVLLPDYALTVFAAVAVRRPLYLLWGLAFPLVRIVDAGICLRSLADAFFHTSSGVWQSPSRREAHRQS</sequence>
<dbReference type="AlphaFoldDB" id="A0A2M9BWK3"/>